<feature type="domain" description="DUF4371" evidence="2">
    <location>
        <begin position="84"/>
        <end position="318"/>
    </location>
</feature>
<dbReference type="PANTHER" id="PTHR45749:SF23">
    <property type="entry name" value="ZINC FINGER MYM-TYPE PROTEIN 1-LIKE"/>
    <property type="match status" value="1"/>
</dbReference>
<organism evidence="3 4">
    <name type="scientific">Merluccius polli</name>
    <name type="common">Benguela hake</name>
    <name type="synonym">Merluccius cadenati</name>
    <dbReference type="NCBI Taxonomy" id="89951"/>
    <lineage>
        <taxon>Eukaryota</taxon>
        <taxon>Metazoa</taxon>
        <taxon>Chordata</taxon>
        <taxon>Craniata</taxon>
        <taxon>Vertebrata</taxon>
        <taxon>Euteleostomi</taxon>
        <taxon>Actinopterygii</taxon>
        <taxon>Neopterygii</taxon>
        <taxon>Teleostei</taxon>
        <taxon>Neoteleostei</taxon>
        <taxon>Acanthomorphata</taxon>
        <taxon>Zeiogadaria</taxon>
        <taxon>Gadariae</taxon>
        <taxon>Gadiformes</taxon>
        <taxon>Gadoidei</taxon>
        <taxon>Merlucciidae</taxon>
        <taxon>Merluccius</taxon>
    </lineage>
</organism>
<accession>A0AA47NT15</accession>
<dbReference type="EMBL" id="JAOPHQ010004883">
    <property type="protein sequence ID" value="KAK0137416.1"/>
    <property type="molecule type" value="Genomic_DNA"/>
</dbReference>
<reference evidence="3" key="1">
    <citation type="journal article" date="2023" name="Front. Mar. Sci.">
        <title>A new Merluccius polli reference genome to investigate the effects of global change in West African waters.</title>
        <authorList>
            <person name="Mateo J.L."/>
            <person name="Blanco-Fernandez C."/>
            <person name="Garcia-Vazquez E."/>
            <person name="Machado-Schiaffino G."/>
        </authorList>
    </citation>
    <scope>NUCLEOTIDE SEQUENCE</scope>
    <source>
        <strain evidence="3">C29</strain>
        <tissue evidence="3">Fin</tissue>
    </source>
</reference>
<evidence type="ECO:0000259" key="2">
    <source>
        <dbReference type="Pfam" id="PF14291"/>
    </source>
</evidence>
<dbReference type="InterPro" id="IPR008906">
    <property type="entry name" value="HATC_C_dom"/>
</dbReference>
<evidence type="ECO:0000313" key="3">
    <source>
        <dbReference type="EMBL" id="KAK0137416.1"/>
    </source>
</evidence>
<dbReference type="Pfam" id="PF14291">
    <property type="entry name" value="DUF4371"/>
    <property type="match status" value="1"/>
</dbReference>
<dbReference type="PANTHER" id="PTHR45749">
    <property type="match status" value="1"/>
</dbReference>
<feature type="domain" description="HAT C-terminal dimerisation" evidence="1">
    <location>
        <begin position="495"/>
        <end position="550"/>
    </location>
</feature>
<gene>
    <name evidence="3" type="primary">ZMYM1_102</name>
    <name evidence="3" type="ORF">N1851_026386</name>
</gene>
<dbReference type="GO" id="GO:0046983">
    <property type="term" value="F:protein dimerization activity"/>
    <property type="evidence" value="ECO:0007669"/>
    <property type="project" value="InterPro"/>
</dbReference>
<proteinExistence type="predicted"/>
<dbReference type="AlphaFoldDB" id="A0AA47NT15"/>
<keyword evidence="4" id="KW-1185">Reference proteome</keyword>
<dbReference type="InterPro" id="IPR025398">
    <property type="entry name" value="DUF4371"/>
</dbReference>
<comment type="caution">
    <text evidence="3">The sequence shown here is derived from an EMBL/GenBank/DDBJ whole genome shotgun (WGS) entry which is preliminary data.</text>
</comment>
<dbReference type="SUPFAM" id="SSF53098">
    <property type="entry name" value="Ribonuclease H-like"/>
    <property type="match status" value="1"/>
</dbReference>
<evidence type="ECO:0000313" key="4">
    <source>
        <dbReference type="Proteomes" id="UP001174136"/>
    </source>
</evidence>
<evidence type="ECO:0000259" key="1">
    <source>
        <dbReference type="Pfam" id="PF05699"/>
    </source>
</evidence>
<sequence length="647" mass="72860">MFAVNFSVRGSSRRSEEERAVGYWRDWLIDDDSGKKMRYLSNDLFQCHLPNKQLVSRDQLIYSPSTGMIYCFACKCLSFHQNAFTTGFCDWRYPERVSAHEKSSSHRDSVLALLRRTSNVGTVDAAQRHQRDDMAKYWREVLRRVVAVIKFLSVRGLAFRGDDELLGSSSNGNYLGLIELIAEFDPFLKDHLEKYGQKGKGTTSYLSSTVCDELICLMGEKVKRRIASELQQAKYFSIITDSTPDMSHTDQLTFIFRCVSDDAEIVERFVGFEPIYSHTGASLADCVVKMTTDLQLDLSNCRGQSYDNASNMSGKYNGLQAHLKKINPLIHYVPCAAHSLNLVGVNSIEGSCPAARNFFDLLQSLYVFCAKSTHRWNKMFHNTDVSRTLKPLSNTRWACRADSTTALRGNYRAIREALGRFSIDPDEKEDARREATGLCAHLDKLETAILTTVWDSILSRFKTTTESLQRHDITLDTAKRLLESLRSYLHRHGLQCTFPNVFVALRIFLTLPVTNAEGERSFSQLKRVKNELRMTMTQKRLTALSLLTIESELVKELDFDDVVDTFACGDAVLVVEDTENRVTLNQLLMFVTGGGGGGGQSSSPGIPRRANSNTCALILKLPLHTTYESFSDSMISGIIQSPCFGYA</sequence>
<dbReference type="Proteomes" id="UP001174136">
    <property type="component" value="Unassembled WGS sequence"/>
</dbReference>
<dbReference type="InterPro" id="IPR012337">
    <property type="entry name" value="RNaseH-like_sf"/>
</dbReference>
<dbReference type="Pfam" id="PF05699">
    <property type="entry name" value="Dimer_Tnp_hAT"/>
    <property type="match status" value="1"/>
</dbReference>
<protein>
    <submittedName>
        <fullName evidence="3">Zinc finger MYM-type protein 1</fullName>
    </submittedName>
</protein>
<name>A0AA47NT15_MERPO</name>